<evidence type="ECO:0000313" key="2">
    <source>
        <dbReference type="Proteomes" id="UP000032266"/>
    </source>
</evidence>
<dbReference type="EMBL" id="CP007142">
    <property type="protein sequence ID" value="AJQ92419.1"/>
    <property type="molecule type" value="Genomic_DNA"/>
</dbReference>
<dbReference type="KEGG" id="gsn:YC6258_00369"/>
<organism evidence="1 2">
    <name type="scientific">Gynuella sunshinyii YC6258</name>
    <dbReference type="NCBI Taxonomy" id="1445510"/>
    <lineage>
        <taxon>Bacteria</taxon>
        <taxon>Pseudomonadati</taxon>
        <taxon>Pseudomonadota</taxon>
        <taxon>Gammaproteobacteria</taxon>
        <taxon>Oceanospirillales</taxon>
        <taxon>Saccharospirillaceae</taxon>
        <taxon>Gynuella</taxon>
    </lineage>
</organism>
<proteinExistence type="predicted"/>
<evidence type="ECO:0000313" key="1">
    <source>
        <dbReference type="EMBL" id="AJQ92419.1"/>
    </source>
</evidence>
<keyword evidence="2" id="KW-1185">Reference proteome</keyword>
<dbReference type="HOGENOM" id="CLU_3290366_0_0_6"/>
<name>A0A0C5VQ63_9GAMM</name>
<dbReference type="Proteomes" id="UP000032266">
    <property type="component" value="Chromosome"/>
</dbReference>
<reference evidence="1 2" key="1">
    <citation type="submission" date="2014-01" db="EMBL/GenBank/DDBJ databases">
        <title>Full genme sequencing of cellulolytic bacterium Gynuella sunshinyii YC6258T gen. nov., sp. nov.</title>
        <authorList>
            <person name="Khan H."/>
            <person name="Chung E.J."/>
            <person name="Chung Y.R."/>
        </authorList>
    </citation>
    <scope>NUCLEOTIDE SEQUENCE [LARGE SCALE GENOMIC DNA]</scope>
    <source>
        <strain evidence="1 2">YC6258</strain>
    </source>
</reference>
<gene>
    <name evidence="1" type="ORF">YC6258_00369</name>
</gene>
<dbReference type="AlphaFoldDB" id="A0A0C5VQ63"/>
<protein>
    <submittedName>
        <fullName evidence="1">Uncharacterized protein</fullName>
    </submittedName>
</protein>
<sequence length="40" mass="4390">MLGGFKGKVDVFAVTGQFHLYDPSLVLVFILARRTLLIPG</sequence>
<accession>A0A0C5VQ63</accession>